<protein>
    <recommendedName>
        <fullName evidence="3">Luciferase-like monooxygenase</fullName>
    </recommendedName>
</protein>
<sequence length="277" mass="28889">MSAGWRSVAVSDGLAGRLLTETDLAGRLDHAGLDAVVLGLGRLDPRSPEEHHLDPTSLAAVLSPRLPGTRLLIAAAGHREHPWNLARAVASLQTVLPAGSGLVLGSRDHTVAGGRPGARAWDVRDLAEPVDIGPEATAETGVVARKLWDGYPYDAILADPASGGYLDLERVRASDHHGGYDVAGPLPVPTRGRPLLSLFASDDVPGDVPSAFDSVTVPLELAGEIDAETSGGLPLIAYVRDPDRLAEAGRDGRWRGVQALATDDRTLHAALAALGRG</sequence>
<dbReference type="EMBL" id="QMEY01000005">
    <property type="protein sequence ID" value="RBQ19175.1"/>
    <property type="molecule type" value="Genomic_DNA"/>
</dbReference>
<name>A0A366LZ13_9ACTN</name>
<comment type="caution">
    <text evidence="1">The sequence shown here is derived from an EMBL/GenBank/DDBJ whole genome shotgun (WGS) entry which is preliminary data.</text>
</comment>
<dbReference type="InterPro" id="IPR036661">
    <property type="entry name" value="Luciferase-like_sf"/>
</dbReference>
<dbReference type="RefSeq" id="WP_113981235.1">
    <property type="nucleotide sequence ID" value="NZ_QMEY01000005.1"/>
</dbReference>
<reference evidence="1 2" key="1">
    <citation type="submission" date="2018-06" db="EMBL/GenBank/DDBJ databases">
        <title>Sphaerisporangium craniellae sp. nov., isolated from a marine sponge in the South China Sea.</title>
        <authorList>
            <person name="Li L."/>
        </authorList>
    </citation>
    <scope>NUCLEOTIDE SEQUENCE [LARGE SCALE GENOMIC DNA]</scope>
    <source>
        <strain evidence="1 2">LHW63015</strain>
    </source>
</reference>
<gene>
    <name evidence="1" type="ORF">DP939_14605</name>
</gene>
<dbReference type="Proteomes" id="UP000253303">
    <property type="component" value="Unassembled WGS sequence"/>
</dbReference>
<keyword evidence="2" id="KW-1185">Reference proteome</keyword>
<evidence type="ECO:0008006" key="3">
    <source>
        <dbReference type="Google" id="ProtNLM"/>
    </source>
</evidence>
<evidence type="ECO:0000313" key="2">
    <source>
        <dbReference type="Proteomes" id="UP000253303"/>
    </source>
</evidence>
<proteinExistence type="predicted"/>
<dbReference type="OrthoDB" id="9130786at2"/>
<dbReference type="SUPFAM" id="SSF51679">
    <property type="entry name" value="Bacterial luciferase-like"/>
    <property type="match status" value="1"/>
</dbReference>
<dbReference type="Gene3D" id="3.20.20.30">
    <property type="entry name" value="Luciferase-like domain"/>
    <property type="match status" value="1"/>
</dbReference>
<dbReference type="GO" id="GO:0016705">
    <property type="term" value="F:oxidoreductase activity, acting on paired donors, with incorporation or reduction of molecular oxygen"/>
    <property type="evidence" value="ECO:0007669"/>
    <property type="project" value="InterPro"/>
</dbReference>
<evidence type="ECO:0000313" key="1">
    <source>
        <dbReference type="EMBL" id="RBQ19175.1"/>
    </source>
</evidence>
<accession>A0A366LZ13</accession>
<organism evidence="1 2">
    <name type="scientific">Spongiactinospora rosea</name>
    <dbReference type="NCBI Taxonomy" id="2248750"/>
    <lineage>
        <taxon>Bacteria</taxon>
        <taxon>Bacillati</taxon>
        <taxon>Actinomycetota</taxon>
        <taxon>Actinomycetes</taxon>
        <taxon>Streptosporangiales</taxon>
        <taxon>Streptosporangiaceae</taxon>
        <taxon>Spongiactinospora</taxon>
    </lineage>
</organism>
<dbReference type="AlphaFoldDB" id="A0A366LZ13"/>